<dbReference type="AlphaFoldDB" id="A0A3E0U757"/>
<protein>
    <submittedName>
        <fullName evidence="2">Uncharacterized protein</fullName>
    </submittedName>
</protein>
<accession>A0A3E0U757</accession>
<dbReference type="RefSeq" id="WP_116017212.1">
    <property type="nucleotide sequence ID" value="NZ_QUOT01000001.1"/>
</dbReference>
<evidence type="ECO:0000256" key="1">
    <source>
        <dbReference type="SAM" id="SignalP"/>
    </source>
</evidence>
<organism evidence="2 3">
    <name type="scientific">Thalassotalea euphylliae</name>
    <dbReference type="NCBI Taxonomy" id="1655234"/>
    <lineage>
        <taxon>Bacteria</taxon>
        <taxon>Pseudomonadati</taxon>
        <taxon>Pseudomonadota</taxon>
        <taxon>Gammaproteobacteria</taxon>
        <taxon>Alteromonadales</taxon>
        <taxon>Colwelliaceae</taxon>
        <taxon>Thalassotalea</taxon>
    </lineage>
</organism>
<gene>
    <name evidence="2" type="ORF">DXX94_15325</name>
</gene>
<dbReference type="EMBL" id="QUOT01000001">
    <property type="protein sequence ID" value="REL31975.1"/>
    <property type="molecule type" value="Genomic_DNA"/>
</dbReference>
<proteinExistence type="predicted"/>
<sequence length="164" mass="17855">MQAVKKMTLIAIAMSAQLGLSGCASTLLINALKEEKTTANQAPAVNHQMLHAIQSLRALQSNQPSEQSSDQAARKSELITFDYGLRDAELNVVDRLKLMQLLNGKQQLTVSIAPAKANSLWQQLSLTHKRVAALQAIAAQRNTKLVIAFQPSLADDTLQIKVEV</sequence>
<comment type="caution">
    <text evidence="2">The sequence shown here is derived from an EMBL/GenBank/DDBJ whole genome shotgun (WGS) entry which is preliminary data.</text>
</comment>
<keyword evidence="1" id="KW-0732">Signal</keyword>
<feature type="signal peptide" evidence="1">
    <location>
        <begin position="1"/>
        <end position="26"/>
    </location>
</feature>
<keyword evidence="3" id="KW-1185">Reference proteome</keyword>
<dbReference type="Proteomes" id="UP000256899">
    <property type="component" value="Unassembled WGS sequence"/>
</dbReference>
<evidence type="ECO:0000313" key="3">
    <source>
        <dbReference type="Proteomes" id="UP000256899"/>
    </source>
</evidence>
<feature type="chain" id="PRO_5017644151" evidence="1">
    <location>
        <begin position="27"/>
        <end position="164"/>
    </location>
</feature>
<reference evidence="3" key="1">
    <citation type="submission" date="2018-08" db="EMBL/GenBank/DDBJ databases">
        <title>Thalassotalea euphylliae genome.</title>
        <authorList>
            <person name="Summers S."/>
            <person name="Rice S.A."/>
            <person name="Freckelton M.L."/>
            <person name="Nedved B.T."/>
            <person name="Hadfield M.G."/>
        </authorList>
    </citation>
    <scope>NUCLEOTIDE SEQUENCE [LARGE SCALE GENOMIC DNA]</scope>
    <source>
        <strain evidence="3">H3</strain>
    </source>
</reference>
<evidence type="ECO:0000313" key="2">
    <source>
        <dbReference type="EMBL" id="REL31975.1"/>
    </source>
</evidence>
<dbReference type="PROSITE" id="PS51257">
    <property type="entry name" value="PROKAR_LIPOPROTEIN"/>
    <property type="match status" value="1"/>
</dbReference>
<name>A0A3E0U757_9GAMM</name>